<keyword evidence="1" id="KW-0472">Membrane</keyword>
<name>A0A1H9RM73_FLAFI</name>
<feature type="transmembrane region" description="Helical" evidence="1">
    <location>
        <begin position="93"/>
        <end position="112"/>
    </location>
</feature>
<dbReference type="SUPFAM" id="SSF103481">
    <property type="entry name" value="Multidrug resistance efflux transporter EmrE"/>
    <property type="match status" value="2"/>
</dbReference>
<dbReference type="InterPro" id="IPR000620">
    <property type="entry name" value="EamA_dom"/>
</dbReference>
<organism evidence="3 4">
    <name type="scientific">Flavobacterium frigoris</name>
    <dbReference type="NCBI Taxonomy" id="229204"/>
    <lineage>
        <taxon>Bacteria</taxon>
        <taxon>Pseudomonadati</taxon>
        <taxon>Bacteroidota</taxon>
        <taxon>Flavobacteriia</taxon>
        <taxon>Flavobacteriales</taxon>
        <taxon>Flavobacteriaceae</taxon>
        <taxon>Flavobacterium</taxon>
    </lineage>
</organism>
<accession>A0A1H9RM73</accession>
<feature type="transmembrane region" description="Helical" evidence="1">
    <location>
        <begin position="119"/>
        <end position="137"/>
    </location>
</feature>
<protein>
    <submittedName>
        <fullName evidence="3">EamA domain-containing membrane protein RarD</fullName>
    </submittedName>
</protein>
<dbReference type="EMBL" id="FOFZ01000022">
    <property type="protein sequence ID" value="SER73668.1"/>
    <property type="molecule type" value="Genomic_DNA"/>
</dbReference>
<feature type="transmembrane region" description="Helical" evidence="1">
    <location>
        <begin position="265"/>
        <end position="286"/>
    </location>
</feature>
<feature type="transmembrane region" description="Helical" evidence="1">
    <location>
        <begin position="143"/>
        <end position="163"/>
    </location>
</feature>
<evidence type="ECO:0000259" key="2">
    <source>
        <dbReference type="Pfam" id="PF00892"/>
    </source>
</evidence>
<evidence type="ECO:0000313" key="3">
    <source>
        <dbReference type="EMBL" id="SER73668.1"/>
    </source>
</evidence>
<dbReference type="PANTHER" id="PTHR22911">
    <property type="entry name" value="ACYL-MALONYL CONDENSING ENZYME-RELATED"/>
    <property type="match status" value="1"/>
</dbReference>
<evidence type="ECO:0000256" key="1">
    <source>
        <dbReference type="SAM" id="Phobius"/>
    </source>
</evidence>
<feature type="transmembrane region" description="Helical" evidence="1">
    <location>
        <begin position="37"/>
        <end position="54"/>
    </location>
</feature>
<dbReference type="InterPro" id="IPR037185">
    <property type="entry name" value="EmrE-like"/>
</dbReference>
<proteinExistence type="predicted"/>
<gene>
    <name evidence="3" type="ORF">SAMN05444355_12219</name>
</gene>
<dbReference type="OrthoDB" id="9150437at2"/>
<evidence type="ECO:0000313" key="4">
    <source>
        <dbReference type="Proteomes" id="UP000183658"/>
    </source>
</evidence>
<reference evidence="4" key="1">
    <citation type="submission" date="2016-10" db="EMBL/GenBank/DDBJ databases">
        <authorList>
            <person name="Varghese N."/>
            <person name="Submissions S."/>
        </authorList>
    </citation>
    <scope>NUCLEOTIDE SEQUENCE [LARGE SCALE GENOMIC DNA]</scope>
    <source>
        <strain evidence="4">DSM 15719</strain>
    </source>
</reference>
<dbReference type="RefSeq" id="WP_074724675.1">
    <property type="nucleotide sequence ID" value="NZ_CBCRVS010000025.1"/>
</dbReference>
<keyword evidence="1" id="KW-1133">Transmembrane helix</keyword>
<feature type="transmembrane region" description="Helical" evidence="1">
    <location>
        <begin position="66"/>
        <end position="87"/>
    </location>
</feature>
<dbReference type="AlphaFoldDB" id="A0A1H9RM73"/>
<keyword evidence="1" id="KW-0812">Transmembrane</keyword>
<feature type="transmembrane region" description="Helical" evidence="1">
    <location>
        <begin position="175"/>
        <end position="194"/>
    </location>
</feature>
<dbReference type="Proteomes" id="UP000183658">
    <property type="component" value="Unassembled WGS sequence"/>
</dbReference>
<feature type="transmembrane region" description="Helical" evidence="1">
    <location>
        <begin position="206"/>
        <end position="226"/>
    </location>
</feature>
<feature type="domain" description="EamA" evidence="2">
    <location>
        <begin position="9"/>
        <end position="137"/>
    </location>
</feature>
<dbReference type="PANTHER" id="PTHR22911:SF79">
    <property type="entry name" value="MOBA-LIKE NTP TRANSFERASE DOMAIN-CONTAINING PROTEIN"/>
    <property type="match status" value="1"/>
</dbReference>
<feature type="transmembrane region" description="Helical" evidence="1">
    <location>
        <begin position="12"/>
        <end position="31"/>
    </location>
</feature>
<dbReference type="GO" id="GO:0016020">
    <property type="term" value="C:membrane"/>
    <property type="evidence" value="ECO:0007669"/>
    <property type="project" value="InterPro"/>
</dbReference>
<feature type="transmembrane region" description="Helical" evidence="1">
    <location>
        <begin position="238"/>
        <end position="259"/>
    </location>
</feature>
<feature type="domain" description="EamA" evidence="2">
    <location>
        <begin position="145"/>
        <end position="283"/>
    </location>
</feature>
<dbReference type="Pfam" id="PF00892">
    <property type="entry name" value="EamA"/>
    <property type="match status" value="2"/>
</dbReference>
<keyword evidence="4" id="KW-1185">Reference proteome</keyword>
<sequence length="305" mass="34637">MQNDKLKSYINLHLIVFIWGFTAILGALITITADAIVWYRMFLAAAFLFVFILFKKKSFRIPLNSFLKLIFVGFLIAMHWITFFHAIHVSNVSITLSVFSLGAFFASLLEPLFYGRKVLWYEVFFGLIIIAGLGLIMKVEVNYLNGMLYALVSIILGVLFTLMNGKLIKNHDATVISFYEFMAGVFFISLYFLYQNKFTADFFVLSFNNWILMLILASICTAYAFTASVKVMEKLSPYTVMLTTNLEPVYGIILAYFIIGGKEKMSFSFYIGAVIIIITVILNGIIKHKTGKKELANTTNTDLLL</sequence>